<evidence type="ECO:0000313" key="19">
    <source>
        <dbReference type="Proteomes" id="UP000462885"/>
    </source>
</evidence>
<dbReference type="EMBL" id="QSTG01000002">
    <property type="protein sequence ID" value="RGM47686.1"/>
    <property type="molecule type" value="Genomic_DNA"/>
</dbReference>
<evidence type="ECO:0000313" key="21">
    <source>
        <dbReference type="Proteomes" id="UP000524321"/>
    </source>
</evidence>
<reference evidence="2 19" key="3">
    <citation type="submission" date="2019-10" db="EMBL/GenBank/DDBJ databases">
        <title>Genome Sequence and Assembly of iSURF_14.</title>
        <authorList>
            <person name="Wucher B.R."/>
            <person name="Ruoff K.L."/>
            <person name="Price C.E."/>
            <person name="Valls R.R."/>
            <person name="O'Toole G.A."/>
        </authorList>
    </citation>
    <scope>NUCLEOTIDE SEQUENCE [LARGE SCALE GENOMIC DNA]</scope>
    <source>
        <strain evidence="2 19">ANK132K_3B</strain>
    </source>
</reference>
<organism evidence="7 22">
    <name type="scientific">Phocaeicola vulgatus</name>
    <name type="common">Bacteroides vulgatus</name>
    <dbReference type="NCBI Taxonomy" id="821"/>
    <lineage>
        <taxon>Bacteria</taxon>
        <taxon>Pseudomonadati</taxon>
        <taxon>Bacteroidota</taxon>
        <taxon>Bacteroidia</taxon>
        <taxon>Bacteroidales</taxon>
        <taxon>Bacteroidaceae</taxon>
        <taxon>Phocaeicola</taxon>
    </lineage>
</organism>
<dbReference type="Proteomes" id="UP000261003">
    <property type="component" value="Unassembled WGS sequence"/>
</dbReference>
<reference evidence="8 21" key="4">
    <citation type="submission" date="2020-04" db="EMBL/GenBank/DDBJ databases">
        <authorList>
            <person name="Pieper L."/>
        </authorList>
    </citation>
    <scope>NUCLEOTIDE SEQUENCE [LARGE SCALE GENOMIC DNA]</scope>
    <source>
        <strain evidence="8 21">B33</strain>
    </source>
</reference>
<evidence type="ECO:0000313" key="10">
    <source>
        <dbReference type="EMBL" id="RGV01835.1"/>
    </source>
</evidence>
<feature type="transmembrane region" description="Helical" evidence="1">
    <location>
        <begin position="54"/>
        <end position="72"/>
    </location>
</feature>
<evidence type="ECO:0000313" key="15">
    <source>
        <dbReference type="Proteomes" id="UP000285379"/>
    </source>
</evidence>
<reference evidence="7" key="7">
    <citation type="submission" date="2023-10" db="EMBL/GenBank/DDBJ databases">
        <title>Genome of potential pathogenic bacteria in Crohn's disease.</title>
        <authorList>
            <person name="Rodriguez-Palacios A."/>
        </authorList>
    </citation>
    <scope>NUCLEOTIDE SEQUENCE</scope>
    <source>
        <strain evidence="7">CavFT-hAR107</strain>
    </source>
</reference>
<protein>
    <submittedName>
        <fullName evidence="7">Uncharacterized protein</fullName>
    </submittedName>
</protein>
<proteinExistence type="predicted"/>
<evidence type="ECO:0000313" key="3">
    <source>
        <dbReference type="EMBL" id="KAB6476708.1"/>
    </source>
</evidence>
<dbReference type="EMBL" id="WDBY01000025">
    <property type="protein sequence ID" value="KAB6476708.1"/>
    <property type="molecule type" value="Genomic_DNA"/>
</dbReference>
<keyword evidence="1" id="KW-0472">Membrane</keyword>
<dbReference type="EMBL" id="JABWDJ010000006">
    <property type="protein sequence ID" value="NVB72486.1"/>
    <property type="molecule type" value="Genomic_DNA"/>
</dbReference>
<dbReference type="EMBL" id="WDAY01000043">
    <property type="protein sequence ID" value="KAB6557849.1"/>
    <property type="molecule type" value="Genomic_DNA"/>
</dbReference>
<evidence type="ECO:0000313" key="17">
    <source>
        <dbReference type="Proteomes" id="UP000437431"/>
    </source>
</evidence>
<evidence type="ECO:0000313" key="7">
    <source>
        <dbReference type="EMBL" id="MDU0248756.1"/>
    </source>
</evidence>
<accession>A0A174K0Q2</accession>
<dbReference type="EMBL" id="QSAI01000010">
    <property type="protein sequence ID" value="RGW48713.1"/>
    <property type="molecule type" value="Genomic_DNA"/>
</dbReference>
<dbReference type="GeneID" id="23318866"/>
<dbReference type="Proteomes" id="UP000462015">
    <property type="component" value="Unassembled WGS sequence"/>
</dbReference>
<dbReference type="Proteomes" id="UP000462885">
    <property type="component" value="Unassembled WGS sequence"/>
</dbReference>
<dbReference type="EMBL" id="JAJCQG010000110">
    <property type="protein sequence ID" value="MCB7283454.1"/>
    <property type="molecule type" value="Genomic_DNA"/>
</dbReference>
<dbReference type="EMBL" id="WDAL01000032">
    <property type="protein sequence ID" value="KAB6632858.1"/>
    <property type="molecule type" value="Genomic_DNA"/>
</dbReference>
<evidence type="ECO:0000313" key="9">
    <source>
        <dbReference type="EMBL" id="RGM47686.1"/>
    </source>
</evidence>
<dbReference type="Proteomes" id="UP001199363">
    <property type="component" value="Unassembled WGS sequence"/>
</dbReference>
<reference evidence="17 18" key="2">
    <citation type="journal article" date="2019" name="Nat. Med.">
        <title>A library of human gut bacterial isolates paired with longitudinal multiomics data enables mechanistic microbiome research.</title>
        <authorList>
            <person name="Poyet M."/>
            <person name="Groussin M."/>
            <person name="Gibbons S.M."/>
            <person name="Avila-Pacheco J."/>
            <person name="Jiang X."/>
            <person name="Kearney S.M."/>
            <person name="Perrotta A.R."/>
            <person name="Berdy B."/>
            <person name="Zhao S."/>
            <person name="Lieberman T.D."/>
            <person name="Swanson P.K."/>
            <person name="Smith M."/>
            <person name="Roesemann S."/>
            <person name="Alexander J.E."/>
            <person name="Rich S.A."/>
            <person name="Livny J."/>
            <person name="Vlamakis H."/>
            <person name="Clish C."/>
            <person name="Bullock K."/>
            <person name="Deik A."/>
            <person name="Scott J."/>
            <person name="Pierce K.A."/>
            <person name="Xavier R.J."/>
            <person name="Alm E.J."/>
        </authorList>
    </citation>
    <scope>NUCLEOTIDE SEQUENCE [LARGE SCALE GENOMIC DNA]</scope>
    <source>
        <strain evidence="4 17">BIOML-A111</strain>
        <strain evidence="3 20">BIOML-A140</strain>
        <strain evidence="5 18">BIOML-A98</strain>
    </source>
</reference>
<dbReference type="RefSeq" id="WP_008670649.1">
    <property type="nucleotide sequence ID" value="NZ_BAABZK010000001.1"/>
</dbReference>
<evidence type="ECO:0000313" key="14">
    <source>
        <dbReference type="Proteomes" id="UP000283713"/>
    </source>
</evidence>
<evidence type="ECO:0000313" key="22">
    <source>
        <dbReference type="Proteomes" id="UP001181258"/>
    </source>
</evidence>
<evidence type="ECO:0000313" key="11">
    <source>
        <dbReference type="EMBL" id="RGW48713.1"/>
    </source>
</evidence>
<evidence type="ECO:0000313" key="20">
    <source>
        <dbReference type="Proteomes" id="UP000468344"/>
    </source>
</evidence>
<evidence type="ECO:0000313" key="13">
    <source>
        <dbReference type="Proteomes" id="UP000261003"/>
    </source>
</evidence>
<evidence type="ECO:0000313" key="6">
    <source>
        <dbReference type="EMBL" id="MCB7283454.1"/>
    </source>
</evidence>
<dbReference type="Proteomes" id="UP000468344">
    <property type="component" value="Unassembled WGS sequence"/>
</dbReference>
<dbReference type="Proteomes" id="UP000285379">
    <property type="component" value="Unassembled WGS sequence"/>
</dbReference>
<comment type="caution">
    <text evidence="7">The sequence shown here is derived from an EMBL/GenBank/DDBJ whole genome shotgun (WGS) entry which is preliminary data.</text>
</comment>
<keyword evidence="1" id="KW-0812">Transmembrane</keyword>
<name>A0A174K0Q2_PHOVU</name>
<evidence type="ECO:0000313" key="16">
    <source>
        <dbReference type="Proteomes" id="UP000285469"/>
    </source>
</evidence>
<evidence type="ECO:0000313" key="2">
    <source>
        <dbReference type="EMBL" id="KAB5427750.1"/>
    </source>
</evidence>
<dbReference type="Proteomes" id="UP000285469">
    <property type="component" value="Unassembled WGS sequence"/>
</dbReference>
<gene>
    <name evidence="12" type="ORF">DW193_18185</name>
    <name evidence="11" type="ORF">DWV70_06930</name>
    <name evidence="10" type="ORF">DWW27_24170</name>
    <name evidence="9" type="ORF">DXC16_01940</name>
    <name evidence="2" type="ORF">F9Z94_23210</name>
    <name evidence="5" type="ORF">GAY12_15500</name>
    <name evidence="4" type="ORF">GAY79_16815</name>
    <name evidence="3" type="ORF">GAZ06_13250</name>
    <name evidence="8" type="ORF">HUV05_02940</name>
    <name evidence="6" type="ORF">LI282_20775</name>
    <name evidence="7" type="ORF">RVY68_08705</name>
</gene>
<feature type="transmembrane region" description="Helical" evidence="1">
    <location>
        <begin position="7"/>
        <end position="28"/>
    </location>
</feature>
<dbReference type="EMBL" id="JAWDHD010000009">
    <property type="protein sequence ID" value="MDU0248756.1"/>
    <property type="molecule type" value="Genomic_DNA"/>
</dbReference>
<evidence type="ECO:0000256" key="1">
    <source>
        <dbReference type="SAM" id="Phobius"/>
    </source>
</evidence>
<evidence type="ECO:0000313" key="8">
    <source>
        <dbReference type="EMBL" id="NVB72486.1"/>
    </source>
</evidence>
<evidence type="ECO:0000313" key="12">
    <source>
        <dbReference type="EMBL" id="RHH74776.1"/>
    </source>
</evidence>
<dbReference type="EMBL" id="QRYT01000141">
    <property type="protein sequence ID" value="RGV01835.1"/>
    <property type="molecule type" value="Genomic_DNA"/>
</dbReference>
<dbReference type="EMBL" id="WCIF01000080">
    <property type="protein sequence ID" value="KAB5427750.1"/>
    <property type="molecule type" value="Genomic_DNA"/>
</dbReference>
<reference evidence="6" key="6">
    <citation type="submission" date="2021-10" db="EMBL/GenBank/DDBJ databases">
        <title>Collection of gut derived symbiotic bacterial strains cultured from healthy donors.</title>
        <authorList>
            <person name="Lin H."/>
            <person name="Littmann E."/>
            <person name="Kohout C."/>
            <person name="Pamer E.G."/>
        </authorList>
    </citation>
    <scope>NUCLEOTIDE SEQUENCE</scope>
    <source>
        <strain evidence="6">DFI.1.167</strain>
    </source>
</reference>
<dbReference type="AlphaFoldDB" id="A0A174K0Q2"/>
<evidence type="ECO:0000313" key="4">
    <source>
        <dbReference type="EMBL" id="KAB6557849.1"/>
    </source>
</evidence>
<reference evidence="8 21" key="5">
    <citation type="submission" date="2020-07" db="EMBL/GenBank/DDBJ databases">
        <title>Bacterial metabolism rescues the inhibition of intestinal drug absorption by food and drug additives.</title>
        <authorList>
            <person name="Zou L."/>
            <person name="Spanogiannopoulos P."/>
            <person name="Chien H.-C."/>
            <person name="Pieper L.M."/>
            <person name="Cai W."/>
            <person name="Khuri N."/>
            <person name="Pottel J."/>
            <person name="Vora B."/>
            <person name="Ni Z."/>
            <person name="Tsakalozou E."/>
            <person name="Zhang W."/>
            <person name="Shoichet B.K."/>
            <person name="Giacomini K.M."/>
            <person name="Turnbaugh P.J."/>
        </authorList>
    </citation>
    <scope>NUCLEOTIDE SEQUENCE [LARGE SCALE GENOMIC DNA]</scope>
    <source>
        <strain evidence="8 21">B33</strain>
    </source>
</reference>
<dbReference type="Proteomes" id="UP000437431">
    <property type="component" value="Unassembled WGS sequence"/>
</dbReference>
<dbReference type="EMBL" id="QRKA01000032">
    <property type="protein sequence ID" value="RHH74776.1"/>
    <property type="molecule type" value="Genomic_DNA"/>
</dbReference>
<evidence type="ECO:0000313" key="18">
    <source>
        <dbReference type="Proteomes" id="UP000462015"/>
    </source>
</evidence>
<reference evidence="13 14" key="1">
    <citation type="submission" date="2018-08" db="EMBL/GenBank/DDBJ databases">
        <title>A genome reference for cultivated species of the human gut microbiota.</title>
        <authorList>
            <person name="Zou Y."/>
            <person name="Xue W."/>
            <person name="Luo G."/>
        </authorList>
    </citation>
    <scope>NUCLEOTIDE SEQUENCE [LARGE SCALE GENOMIC DNA]</scope>
    <source>
        <strain evidence="11 16">AF12-25</strain>
        <strain evidence="10 15">AF14-8</strain>
        <strain evidence="12 14">AM16-6</strain>
        <strain evidence="9 13">OM08-13BH</strain>
    </source>
</reference>
<dbReference type="Proteomes" id="UP001181258">
    <property type="component" value="Unassembled WGS sequence"/>
</dbReference>
<dbReference type="Proteomes" id="UP000524321">
    <property type="component" value="Unassembled WGS sequence"/>
</dbReference>
<dbReference type="Proteomes" id="UP000283713">
    <property type="component" value="Unassembled WGS sequence"/>
</dbReference>
<evidence type="ECO:0000313" key="5">
    <source>
        <dbReference type="EMBL" id="KAB6632858.1"/>
    </source>
</evidence>
<keyword evidence="1" id="KW-1133">Transmembrane helix</keyword>
<sequence>MENLLSHAGIFFTMAAVLTFEAILLRLASEPEGGREVKARKGESHLGAFIRENWYWLLLLFCALGALCCAILRSCMI</sequence>